<keyword evidence="13" id="KW-1185">Reference proteome</keyword>
<dbReference type="EC" id="4.3.1.17" evidence="5"/>
<protein>
    <recommendedName>
        <fullName evidence="5">L-serine ammonia-lyase</fullName>
        <ecNumber evidence="5">4.3.1.17</ecNumber>
    </recommendedName>
</protein>
<sequence>MTVPLDATVLPPTGEVPTTAKPAVEPLHAVTPLIYSQRLSTATGHHIWLKLDCDQPSGSFKIRGVGKICQSAIARYGSATHIVTSSGGNAGLAAAHAASSAGVASTIYVPASTEAEVVAKLRSLGAHVVVGGDSWDQADAAARKLVDETQGAVYVHPFVGEELVAGHSGLVDEVYDQLHAQGAGELDAIVCSVGGGGLLRGIMQGATRHACAKPALVAVQNFGVNSFNRSLDEHRAAGETALPEDVVTLPAIESKCTSMGTKRCSLETVHDAIRYEGDVTTLTVTDDLSASACWQFSATSAELEVDGRTRLVELSCASALTPVFHTWILDALIARTPNLARKHAAGSKLNLVFEVCGGSKVNADLLASYKSSAGTMDHRDRIRINGQDIPPSS</sequence>
<dbReference type="Proteomes" id="UP000325008">
    <property type="component" value="Unassembled WGS sequence"/>
</dbReference>
<comment type="pathway">
    <text evidence="3">Carbohydrate biosynthesis; gluconeogenesis.</text>
</comment>
<dbReference type="InterPro" id="IPR050147">
    <property type="entry name" value="Ser/Thr_Dehydratase"/>
</dbReference>
<keyword evidence="8" id="KW-0663">Pyridoxal phosphate</keyword>
<evidence type="ECO:0000256" key="7">
    <source>
        <dbReference type="ARBA" id="ARBA00022490"/>
    </source>
</evidence>
<evidence type="ECO:0000313" key="12">
    <source>
        <dbReference type="EMBL" id="SPO44123.1"/>
    </source>
</evidence>
<accession>A0A5C3FID3</accession>
<dbReference type="Pfam" id="PF00291">
    <property type="entry name" value="PALP"/>
    <property type="match status" value="1"/>
</dbReference>
<dbReference type="OrthoDB" id="7773036at2759"/>
<dbReference type="GO" id="GO:0003941">
    <property type="term" value="F:L-serine ammonia-lyase activity"/>
    <property type="evidence" value="ECO:0007669"/>
    <property type="project" value="UniProtKB-EC"/>
</dbReference>
<dbReference type="FunFam" id="3.40.50.1100:FF:000040">
    <property type="entry name" value="L-serine dehydratase, putative"/>
    <property type="match status" value="1"/>
</dbReference>
<dbReference type="PROSITE" id="PS00165">
    <property type="entry name" value="DEHYDRATASE_SER_THR"/>
    <property type="match status" value="1"/>
</dbReference>
<evidence type="ECO:0000256" key="8">
    <source>
        <dbReference type="ARBA" id="ARBA00022898"/>
    </source>
</evidence>
<evidence type="ECO:0000256" key="10">
    <source>
        <dbReference type="ARBA" id="ARBA00049406"/>
    </source>
</evidence>
<dbReference type="InterPro" id="IPR001926">
    <property type="entry name" value="TrpB-like_PALP"/>
</dbReference>
<evidence type="ECO:0000256" key="1">
    <source>
        <dbReference type="ARBA" id="ARBA00001933"/>
    </source>
</evidence>
<dbReference type="GO" id="GO:0005737">
    <property type="term" value="C:cytoplasm"/>
    <property type="evidence" value="ECO:0007669"/>
    <property type="project" value="UniProtKB-SubCell"/>
</dbReference>
<comment type="subcellular location">
    <subcellularLocation>
        <location evidence="2">Cytoplasm</location>
    </subcellularLocation>
</comment>
<proteinExistence type="inferred from homology"/>
<evidence type="ECO:0000259" key="11">
    <source>
        <dbReference type="Pfam" id="PF00291"/>
    </source>
</evidence>
<organism evidence="12 13">
    <name type="scientific">Pseudozyma antarctica</name>
    <name type="common">Yeast</name>
    <name type="synonym">Candida antarctica</name>
    <dbReference type="NCBI Taxonomy" id="84753"/>
    <lineage>
        <taxon>Eukaryota</taxon>
        <taxon>Fungi</taxon>
        <taxon>Dikarya</taxon>
        <taxon>Basidiomycota</taxon>
        <taxon>Ustilaginomycotina</taxon>
        <taxon>Ustilaginomycetes</taxon>
        <taxon>Ustilaginales</taxon>
        <taxon>Ustilaginaceae</taxon>
        <taxon>Moesziomyces</taxon>
    </lineage>
</organism>
<evidence type="ECO:0000256" key="3">
    <source>
        <dbReference type="ARBA" id="ARBA00004742"/>
    </source>
</evidence>
<keyword evidence="9" id="KW-0456">Lyase</keyword>
<dbReference type="InterPro" id="IPR036052">
    <property type="entry name" value="TrpB-like_PALP_sf"/>
</dbReference>
<dbReference type="GO" id="GO:0004794">
    <property type="term" value="F:threonine deaminase activity"/>
    <property type="evidence" value="ECO:0007669"/>
    <property type="project" value="TreeGrafter"/>
</dbReference>
<dbReference type="AlphaFoldDB" id="A0A5C3FID3"/>
<evidence type="ECO:0000256" key="4">
    <source>
        <dbReference type="ARBA" id="ARBA00010869"/>
    </source>
</evidence>
<dbReference type="GO" id="GO:0006565">
    <property type="term" value="P:L-serine catabolic process"/>
    <property type="evidence" value="ECO:0007669"/>
    <property type="project" value="TreeGrafter"/>
</dbReference>
<reference evidence="12" key="1">
    <citation type="submission" date="2018-03" db="EMBL/GenBank/DDBJ databases">
        <authorList>
            <person name="Guldener U."/>
        </authorList>
    </citation>
    <scope>NUCLEOTIDE SEQUENCE [LARGE SCALE GENOMIC DNA]</scope>
    <source>
        <strain evidence="12">ATCC34888</strain>
    </source>
</reference>
<dbReference type="Gene3D" id="3.40.50.1100">
    <property type="match status" value="2"/>
</dbReference>
<evidence type="ECO:0000256" key="2">
    <source>
        <dbReference type="ARBA" id="ARBA00004496"/>
    </source>
</evidence>
<name>A0A5C3FID3_PSEA2</name>
<dbReference type="PANTHER" id="PTHR48078">
    <property type="entry name" value="THREONINE DEHYDRATASE, MITOCHONDRIAL-RELATED"/>
    <property type="match status" value="1"/>
</dbReference>
<gene>
    <name evidence="12" type="ORF">PSANT_01808</name>
</gene>
<comment type="similarity">
    <text evidence="4">Belongs to the serine/threonine dehydratase family.</text>
</comment>
<comment type="catalytic activity">
    <reaction evidence="10">
        <text>L-serine = pyruvate + NH4(+)</text>
        <dbReference type="Rhea" id="RHEA:19169"/>
        <dbReference type="ChEBI" id="CHEBI:15361"/>
        <dbReference type="ChEBI" id="CHEBI:28938"/>
        <dbReference type="ChEBI" id="CHEBI:33384"/>
        <dbReference type="EC" id="4.3.1.17"/>
    </reaction>
</comment>
<dbReference type="GO" id="GO:0006094">
    <property type="term" value="P:gluconeogenesis"/>
    <property type="evidence" value="ECO:0007669"/>
    <property type="project" value="UniProtKB-KW"/>
</dbReference>
<dbReference type="GO" id="GO:0009097">
    <property type="term" value="P:isoleucine biosynthetic process"/>
    <property type="evidence" value="ECO:0007669"/>
    <property type="project" value="TreeGrafter"/>
</dbReference>
<dbReference type="GO" id="GO:0006567">
    <property type="term" value="P:L-threonine catabolic process"/>
    <property type="evidence" value="ECO:0007669"/>
    <property type="project" value="TreeGrafter"/>
</dbReference>
<evidence type="ECO:0000256" key="9">
    <source>
        <dbReference type="ARBA" id="ARBA00023239"/>
    </source>
</evidence>
<keyword evidence="7" id="KW-0963">Cytoplasm</keyword>
<feature type="domain" description="Tryptophan synthase beta chain-like PALP" evidence="11">
    <location>
        <begin position="25"/>
        <end position="295"/>
    </location>
</feature>
<dbReference type="GO" id="GO:0030170">
    <property type="term" value="F:pyridoxal phosphate binding"/>
    <property type="evidence" value="ECO:0007669"/>
    <property type="project" value="InterPro"/>
</dbReference>
<dbReference type="SUPFAM" id="SSF53686">
    <property type="entry name" value="Tryptophan synthase beta subunit-like PLP-dependent enzymes"/>
    <property type="match status" value="1"/>
</dbReference>
<comment type="caution">
    <text evidence="12">The sequence shown here is derived from an EMBL/GenBank/DDBJ whole genome shotgun (WGS) entry which is preliminary data.</text>
</comment>
<evidence type="ECO:0000256" key="5">
    <source>
        <dbReference type="ARBA" id="ARBA00012093"/>
    </source>
</evidence>
<dbReference type="EMBL" id="OOIQ01000003">
    <property type="protein sequence ID" value="SPO44123.1"/>
    <property type="molecule type" value="Genomic_DNA"/>
</dbReference>
<evidence type="ECO:0000256" key="6">
    <source>
        <dbReference type="ARBA" id="ARBA00022432"/>
    </source>
</evidence>
<dbReference type="RefSeq" id="XP_014658182.1">
    <property type="nucleotide sequence ID" value="XM_014802696.1"/>
</dbReference>
<dbReference type="PANTHER" id="PTHR48078:SF2">
    <property type="entry name" value="CATABOLIC L-SERINE_THREONINE DEHYDRATASE"/>
    <property type="match status" value="1"/>
</dbReference>
<evidence type="ECO:0000313" key="13">
    <source>
        <dbReference type="Proteomes" id="UP000325008"/>
    </source>
</evidence>
<keyword evidence="6" id="KW-0312">Gluconeogenesis</keyword>
<dbReference type="InterPro" id="IPR000634">
    <property type="entry name" value="Ser/Thr_deHydtase_PyrdxlP-BS"/>
</dbReference>
<comment type="cofactor">
    <cofactor evidence="1">
        <name>pyridoxal 5'-phosphate</name>
        <dbReference type="ChEBI" id="CHEBI:597326"/>
    </cofactor>
</comment>